<dbReference type="Gene3D" id="3.40.190.10">
    <property type="entry name" value="Periplasmic binding protein-like II"/>
    <property type="match status" value="1"/>
</dbReference>
<accession>X0UMH1</accession>
<sequence>LLGIEALKIVLEEMPTMPTYGYCGAVAWDEYYWTNWPGAEDPYSQPYHHWPNLKYMLPFLQPTGRR</sequence>
<dbReference type="AlphaFoldDB" id="X0UMH1"/>
<dbReference type="Gene3D" id="3.10.105.10">
    <property type="entry name" value="Dipeptide-binding Protein, Domain 3"/>
    <property type="match status" value="1"/>
</dbReference>
<proteinExistence type="predicted"/>
<gene>
    <name evidence="1" type="ORF">S01H1_45435</name>
</gene>
<comment type="caution">
    <text evidence="1">The sequence shown here is derived from an EMBL/GenBank/DDBJ whole genome shotgun (WGS) entry which is preliminary data.</text>
</comment>
<organism evidence="1">
    <name type="scientific">marine sediment metagenome</name>
    <dbReference type="NCBI Taxonomy" id="412755"/>
    <lineage>
        <taxon>unclassified sequences</taxon>
        <taxon>metagenomes</taxon>
        <taxon>ecological metagenomes</taxon>
    </lineage>
</organism>
<reference evidence="1" key="1">
    <citation type="journal article" date="2014" name="Front. Microbiol.">
        <title>High frequency of phylogenetically diverse reductive dehalogenase-homologous genes in deep subseafloor sedimentary metagenomes.</title>
        <authorList>
            <person name="Kawai M."/>
            <person name="Futagami T."/>
            <person name="Toyoda A."/>
            <person name="Takaki Y."/>
            <person name="Nishi S."/>
            <person name="Hori S."/>
            <person name="Arai W."/>
            <person name="Tsubouchi T."/>
            <person name="Morono Y."/>
            <person name="Uchiyama I."/>
            <person name="Ito T."/>
            <person name="Fujiyama A."/>
            <person name="Inagaki F."/>
            <person name="Takami H."/>
        </authorList>
    </citation>
    <scope>NUCLEOTIDE SEQUENCE</scope>
    <source>
        <strain evidence="1">Expedition CK06-06</strain>
    </source>
</reference>
<feature type="non-terminal residue" evidence="1">
    <location>
        <position position="1"/>
    </location>
</feature>
<dbReference type="EMBL" id="BARS01029032">
    <property type="protein sequence ID" value="GAG00477.1"/>
    <property type="molecule type" value="Genomic_DNA"/>
</dbReference>
<protein>
    <submittedName>
        <fullName evidence="1">Uncharacterized protein</fullName>
    </submittedName>
</protein>
<evidence type="ECO:0000313" key="1">
    <source>
        <dbReference type="EMBL" id="GAG00477.1"/>
    </source>
</evidence>
<name>X0UMH1_9ZZZZ</name>